<keyword evidence="6 10" id="KW-0547">Nucleotide-binding</keyword>
<dbReference type="Proteomes" id="UP001150569">
    <property type="component" value="Unassembled WGS sequence"/>
</dbReference>
<dbReference type="InterPro" id="IPR004308">
    <property type="entry name" value="GCS"/>
</dbReference>
<evidence type="ECO:0000256" key="9">
    <source>
        <dbReference type="ARBA" id="ARBA00032122"/>
    </source>
</evidence>
<dbReference type="PANTHER" id="PTHR11164">
    <property type="entry name" value="GLUTAMATE CYSTEINE LIGASE"/>
    <property type="match status" value="1"/>
</dbReference>
<dbReference type="EMBL" id="JANBPT010000253">
    <property type="protein sequence ID" value="KAJ1924820.1"/>
    <property type="molecule type" value="Genomic_DNA"/>
</dbReference>
<comment type="caution">
    <text evidence="11">The sequence shown here is derived from an EMBL/GenBank/DDBJ whole genome shotgun (WGS) entry which is preliminary data.</text>
</comment>
<evidence type="ECO:0000313" key="11">
    <source>
        <dbReference type="EMBL" id="KAJ1924820.1"/>
    </source>
</evidence>
<keyword evidence="4 10" id="KW-0436">Ligase</keyword>
<evidence type="ECO:0000256" key="4">
    <source>
        <dbReference type="ARBA" id="ARBA00022598"/>
    </source>
</evidence>
<dbReference type="PANTHER" id="PTHR11164:SF0">
    <property type="entry name" value="GLUTAMATE--CYSTEINE LIGASE CATALYTIC SUBUNIT"/>
    <property type="match status" value="1"/>
</dbReference>
<evidence type="ECO:0000256" key="7">
    <source>
        <dbReference type="ARBA" id="ARBA00022840"/>
    </source>
</evidence>
<name>A0A9W8ACN8_9FUNG</name>
<protein>
    <recommendedName>
        <fullName evidence="3 10">Glutamate--cysteine ligase</fullName>
        <ecNumber evidence="3 10">6.3.2.2</ecNumber>
    </recommendedName>
    <alternativeName>
        <fullName evidence="9 10">Gamma-ECS</fullName>
    </alternativeName>
    <alternativeName>
        <fullName evidence="8 10">Gamma-glutamylcysteine synthetase</fullName>
    </alternativeName>
</protein>
<proteinExistence type="inferred from homology"/>
<dbReference type="InterPro" id="IPR014746">
    <property type="entry name" value="Gln_synth/guanido_kin_cat_dom"/>
</dbReference>
<evidence type="ECO:0000256" key="1">
    <source>
        <dbReference type="ARBA" id="ARBA00005006"/>
    </source>
</evidence>
<evidence type="ECO:0000256" key="10">
    <source>
        <dbReference type="RuleBase" id="RU367135"/>
    </source>
</evidence>
<evidence type="ECO:0000256" key="6">
    <source>
        <dbReference type="ARBA" id="ARBA00022741"/>
    </source>
</evidence>
<dbReference type="AlphaFoldDB" id="A0A9W8ACN8"/>
<reference evidence="11" key="1">
    <citation type="submission" date="2022-07" db="EMBL/GenBank/DDBJ databases">
        <title>Phylogenomic reconstructions and comparative analyses of Kickxellomycotina fungi.</title>
        <authorList>
            <person name="Reynolds N.K."/>
            <person name="Stajich J.E."/>
            <person name="Barry K."/>
            <person name="Grigoriev I.V."/>
            <person name="Crous P."/>
            <person name="Smith M.E."/>
        </authorList>
    </citation>
    <scope>NUCLEOTIDE SEQUENCE</scope>
    <source>
        <strain evidence="11">RSA 861</strain>
    </source>
</reference>
<dbReference type="EC" id="6.3.2.2" evidence="3 10"/>
<sequence length="624" mass="69583">MAQLPVEPDTRVSYEDCLPYQPVLQRTGLLQYLALWRDGRTRADDPPLWGDEVEYTLLHVDKDTSTTRLNCRLRTLVAELNEAAAADQTQGDSPRSIWHYEGGRYMVEGTPGSPYGDTFTDLLAVEGNLRCRRRLLGSLCHFDEACVTLTTFPRLGASDFMIPSGVLPSQLTGSHTIPDLAITDHLRYHQITENAAKRCGTTCILWAPIYRDVRTPINFIDPLPAAITPENLRRLYHGHPPGPRDCVYLDSLYYGFGSCSLQATVQMPNLVRARYLYDQLSVLAPVLLALTAAAPATKGYLLETDTRWHFLRSAGDDRRLDEMIGTASRDSPTTAPFRPRYDSITNYLGTDNDDAADSVAPYNDVPVRYDPDHYATCRQAGLDHWYSVHLASIFTRDLMSGRREFFHGQDAPGATGLSDIFTASVWPTTKLKPPCPRTGAGWRVECRPMELQYTDGQNAALAVFVVLLARAILHDEPNFYVPISHLDDNMVRAARRAAVRQETFSFRTGQGHEGTPVYERLNVNEIINGQSGGFTGLLPLIHTYLDGQNLEAVTRTKINRHLALVGDRASGKLPTCAEWMRSFIQHHPQYYQDSIVSAPINHDLMMAILQANGDGATTAVETAE</sequence>
<dbReference type="Gene3D" id="3.30.590.50">
    <property type="match status" value="2"/>
</dbReference>
<dbReference type="GO" id="GO:0006750">
    <property type="term" value="P:glutathione biosynthetic process"/>
    <property type="evidence" value="ECO:0007669"/>
    <property type="project" value="UniProtKB-UniRule"/>
</dbReference>
<dbReference type="GO" id="GO:0004357">
    <property type="term" value="F:glutamate-cysteine ligase activity"/>
    <property type="evidence" value="ECO:0007669"/>
    <property type="project" value="UniProtKB-UniRule"/>
</dbReference>
<evidence type="ECO:0000256" key="3">
    <source>
        <dbReference type="ARBA" id="ARBA00012220"/>
    </source>
</evidence>
<dbReference type="OrthoDB" id="7939818at2759"/>
<comment type="catalytic activity">
    <reaction evidence="10">
        <text>L-cysteine + L-glutamate + ATP = gamma-L-glutamyl-L-cysteine + ADP + phosphate + H(+)</text>
        <dbReference type="Rhea" id="RHEA:13285"/>
        <dbReference type="ChEBI" id="CHEBI:15378"/>
        <dbReference type="ChEBI" id="CHEBI:29985"/>
        <dbReference type="ChEBI" id="CHEBI:30616"/>
        <dbReference type="ChEBI" id="CHEBI:35235"/>
        <dbReference type="ChEBI" id="CHEBI:43474"/>
        <dbReference type="ChEBI" id="CHEBI:58173"/>
        <dbReference type="ChEBI" id="CHEBI:456216"/>
        <dbReference type="EC" id="6.3.2.2"/>
    </reaction>
</comment>
<dbReference type="SUPFAM" id="SSF55931">
    <property type="entry name" value="Glutamine synthetase/guanido kinase"/>
    <property type="match status" value="1"/>
</dbReference>
<evidence type="ECO:0000313" key="12">
    <source>
        <dbReference type="Proteomes" id="UP001150569"/>
    </source>
</evidence>
<evidence type="ECO:0000256" key="2">
    <source>
        <dbReference type="ARBA" id="ARBA00008100"/>
    </source>
</evidence>
<comment type="similarity">
    <text evidence="2 10">Belongs to the glutamate--cysteine ligase type 3 family.</text>
</comment>
<evidence type="ECO:0000256" key="8">
    <source>
        <dbReference type="ARBA" id="ARBA00030585"/>
    </source>
</evidence>
<comment type="pathway">
    <text evidence="1 10">Sulfur metabolism; glutathione biosynthesis; glutathione from L-cysteine and L-glutamate: step 1/2.</text>
</comment>
<dbReference type="Gene3D" id="1.10.8.960">
    <property type="match status" value="1"/>
</dbReference>
<dbReference type="GO" id="GO:0005524">
    <property type="term" value="F:ATP binding"/>
    <property type="evidence" value="ECO:0007669"/>
    <property type="project" value="UniProtKB-UniRule"/>
</dbReference>
<keyword evidence="12" id="KW-1185">Reference proteome</keyword>
<dbReference type="Pfam" id="PF03074">
    <property type="entry name" value="GCS"/>
    <property type="match status" value="1"/>
</dbReference>
<accession>A0A9W8ACN8</accession>
<keyword evidence="5 10" id="KW-0317">Glutathione biosynthesis</keyword>
<keyword evidence="7 10" id="KW-0067">ATP-binding</keyword>
<evidence type="ECO:0000256" key="5">
    <source>
        <dbReference type="ARBA" id="ARBA00022684"/>
    </source>
</evidence>
<gene>
    <name evidence="11" type="primary">GSH1_4</name>
    <name evidence="11" type="ORF">IWQ60_004967</name>
</gene>
<organism evidence="11 12">
    <name type="scientific">Tieghemiomyces parasiticus</name>
    <dbReference type="NCBI Taxonomy" id="78921"/>
    <lineage>
        <taxon>Eukaryota</taxon>
        <taxon>Fungi</taxon>
        <taxon>Fungi incertae sedis</taxon>
        <taxon>Zoopagomycota</taxon>
        <taxon>Kickxellomycotina</taxon>
        <taxon>Dimargaritomycetes</taxon>
        <taxon>Dimargaritales</taxon>
        <taxon>Dimargaritaceae</taxon>
        <taxon>Tieghemiomyces</taxon>
    </lineage>
</organism>